<dbReference type="GO" id="GO:0046872">
    <property type="term" value="F:metal ion binding"/>
    <property type="evidence" value="ECO:0007669"/>
    <property type="project" value="UniProtKB-KW"/>
</dbReference>
<dbReference type="Gene3D" id="3.20.20.70">
    <property type="entry name" value="Aldolase class I"/>
    <property type="match status" value="1"/>
</dbReference>
<accession>A0A2G4F1W8</accession>
<dbReference type="InterPro" id="IPR013785">
    <property type="entry name" value="Aldolase_TIM"/>
</dbReference>
<dbReference type="GO" id="GO:0004748">
    <property type="term" value="F:ribonucleoside-diphosphate reductase activity, thioredoxin disulfide as acceptor"/>
    <property type="evidence" value="ECO:0007669"/>
    <property type="project" value="TreeGrafter"/>
</dbReference>
<dbReference type="SFLD" id="SFLDG01063">
    <property type="entry name" value="activating_enzymes__group_1"/>
    <property type="match status" value="1"/>
</dbReference>
<dbReference type="PANTHER" id="PTHR30352:SF2">
    <property type="entry name" value="ANAEROBIC RIBONUCLEOSIDE-TRIPHOSPHATE REDUCTASE-ACTIVATING PROTEIN"/>
    <property type="match status" value="1"/>
</dbReference>
<evidence type="ECO:0000256" key="4">
    <source>
        <dbReference type="ARBA" id="ARBA00022723"/>
    </source>
</evidence>
<reference evidence="7" key="1">
    <citation type="submission" date="2017-10" db="EMBL/GenBank/DDBJ databases">
        <title>Draft genome sequence of the planktic cyanobacteria Tychonema bourrellyi isolated from alpine lentic freshwater.</title>
        <authorList>
            <person name="Tett A."/>
            <person name="Armanini F."/>
            <person name="Asnicar F."/>
            <person name="Boscaini A."/>
            <person name="Pasolli E."/>
            <person name="Zolfo M."/>
            <person name="Donati C."/>
            <person name="Salmaso N."/>
            <person name="Segata N."/>
        </authorList>
    </citation>
    <scope>NUCLEOTIDE SEQUENCE</scope>
    <source>
        <strain evidence="7">FEM_GT703</strain>
    </source>
</reference>
<keyword evidence="4" id="KW-0479">Metal-binding</keyword>
<dbReference type="CDD" id="cd01335">
    <property type="entry name" value="Radical_SAM"/>
    <property type="match status" value="1"/>
</dbReference>
<name>A0A2G4F1W8_9CYAN</name>
<keyword evidence="2" id="KW-0004">4Fe-4S</keyword>
<evidence type="ECO:0000256" key="3">
    <source>
        <dbReference type="ARBA" id="ARBA00022691"/>
    </source>
</evidence>
<dbReference type="EMBL" id="NXIB02000043">
    <property type="protein sequence ID" value="PHX55738.1"/>
    <property type="molecule type" value="Genomic_DNA"/>
</dbReference>
<keyword evidence="8" id="KW-1185">Reference proteome</keyword>
<dbReference type="OrthoDB" id="9782387at2"/>
<keyword evidence="5" id="KW-0408">Iron</keyword>
<proteinExistence type="predicted"/>
<evidence type="ECO:0000256" key="6">
    <source>
        <dbReference type="ARBA" id="ARBA00023014"/>
    </source>
</evidence>
<dbReference type="AlphaFoldDB" id="A0A2G4F1W8"/>
<sequence length="203" mass="22458">MTLLNIAEICPATRTLGPGKRFVIWVQGCCFNCRHCVSPEWIPQQQATLVEPLQLADYILSVSGTEGLTVSGGEPMLQAAALGVLFAYLREHRDISIMCFTGFTLAQLQGKCDADIDRVLALIDVLIDGQYVAELNDNQGWRGSANQVVHFLSPRHLSEASLFVERKRDVEIHLRDDSALMVGVPPQDFSDSFKRAIDLGSRL</sequence>
<dbReference type="RefSeq" id="WP_096830027.1">
    <property type="nucleotide sequence ID" value="NZ_NXIB02000043.1"/>
</dbReference>
<organism evidence="7 8">
    <name type="scientific">Tychonema bourrellyi FEM_GT703</name>
    <dbReference type="NCBI Taxonomy" id="2040638"/>
    <lineage>
        <taxon>Bacteria</taxon>
        <taxon>Bacillati</taxon>
        <taxon>Cyanobacteriota</taxon>
        <taxon>Cyanophyceae</taxon>
        <taxon>Oscillatoriophycideae</taxon>
        <taxon>Oscillatoriales</taxon>
        <taxon>Microcoleaceae</taxon>
        <taxon>Tychonema</taxon>
    </lineage>
</organism>
<comment type="caution">
    <text evidence="7">The sequence shown here is derived from an EMBL/GenBank/DDBJ whole genome shotgun (WGS) entry which is preliminary data.</text>
</comment>
<evidence type="ECO:0000313" key="7">
    <source>
        <dbReference type="EMBL" id="PHX55738.1"/>
    </source>
</evidence>
<dbReference type="Pfam" id="PF13353">
    <property type="entry name" value="Fer4_12"/>
    <property type="match status" value="1"/>
</dbReference>
<evidence type="ECO:0000256" key="2">
    <source>
        <dbReference type="ARBA" id="ARBA00022485"/>
    </source>
</evidence>
<dbReference type="GO" id="GO:0043365">
    <property type="term" value="F:[formate-C-acetyltransferase]-activating enzyme activity"/>
    <property type="evidence" value="ECO:0007669"/>
    <property type="project" value="InterPro"/>
</dbReference>
<keyword evidence="6" id="KW-0411">Iron-sulfur</keyword>
<dbReference type="InterPro" id="IPR012837">
    <property type="entry name" value="NrdG"/>
</dbReference>
<evidence type="ECO:0000313" key="8">
    <source>
        <dbReference type="Proteomes" id="UP000226442"/>
    </source>
</evidence>
<dbReference type="SUPFAM" id="SSF102114">
    <property type="entry name" value="Radical SAM enzymes"/>
    <property type="match status" value="1"/>
</dbReference>
<dbReference type="SFLD" id="SFLDF00299">
    <property type="entry name" value="anaerobic_ribonucleoside-triph"/>
    <property type="match status" value="1"/>
</dbReference>
<evidence type="ECO:0000256" key="5">
    <source>
        <dbReference type="ARBA" id="ARBA00023004"/>
    </source>
</evidence>
<protein>
    <recommendedName>
        <fullName evidence="9">Radical SAM protein</fullName>
    </recommendedName>
</protein>
<dbReference type="InterPro" id="IPR034457">
    <property type="entry name" value="Organic_radical-activating"/>
</dbReference>
<evidence type="ECO:0000256" key="1">
    <source>
        <dbReference type="ARBA" id="ARBA00001966"/>
    </source>
</evidence>
<dbReference type="InterPro" id="IPR058240">
    <property type="entry name" value="rSAM_sf"/>
</dbReference>
<dbReference type="InterPro" id="IPR007197">
    <property type="entry name" value="rSAM"/>
</dbReference>
<keyword evidence="3" id="KW-0949">S-adenosyl-L-methionine</keyword>
<dbReference type="PANTHER" id="PTHR30352">
    <property type="entry name" value="PYRUVATE FORMATE-LYASE-ACTIVATING ENZYME"/>
    <property type="match status" value="1"/>
</dbReference>
<gene>
    <name evidence="7" type="ORF">CP500_009265</name>
</gene>
<dbReference type="GO" id="GO:0051539">
    <property type="term" value="F:4 iron, 4 sulfur cluster binding"/>
    <property type="evidence" value="ECO:0007669"/>
    <property type="project" value="UniProtKB-KW"/>
</dbReference>
<dbReference type="SFLD" id="SFLDG01066">
    <property type="entry name" value="organic_radical-activating_enz"/>
    <property type="match status" value="1"/>
</dbReference>
<evidence type="ECO:0008006" key="9">
    <source>
        <dbReference type="Google" id="ProtNLM"/>
    </source>
</evidence>
<comment type="cofactor">
    <cofactor evidence="1">
        <name>[4Fe-4S] cluster</name>
        <dbReference type="ChEBI" id="CHEBI:49883"/>
    </cofactor>
</comment>
<dbReference type="SFLD" id="SFLDS00029">
    <property type="entry name" value="Radical_SAM"/>
    <property type="match status" value="1"/>
</dbReference>
<dbReference type="Proteomes" id="UP000226442">
    <property type="component" value="Unassembled WGS sequence"/>
</dbReference>